<dbReference type="InterPro" id="IPR008321">
    <property type="entry name" value="UCP032146"/>
</dbReference>
<keyword evidence="3" id="KW-1185">Reference proteome</keyword>
<dbReference type="EMBL" id="SNAA01000015">
    <property type="protein sequence ID" value="TDL77727.1"/>
    <property type="molecule type" value="Genomic_DNA"/>
</dbReference>
<reference evidence="2 3" key="1">
    <citation type="submission" date="2019-03" db="EMBL/GenBank/DDBJ databases">
        <title>Primorskyibacter sp. SS33 isolated from sediments.</title>
        <authorList>
            <person name="Xunke S."/>
        </authorList>
    </citation>
    <scope>NUCLEOTIDE SEQUENCE [LARGE SCALE GENOMIC DNA]</scope>
    <source>
        <strain evidence="2 3">SS33</strain>
    </source>
</reference>
<evidence type="ECO:0000313" key="3">
    <source>
        <dbReference type="Proteomes" id="UP000295701"/>
    </source>
</evidence>
<accession>A0A4R6A535</accession>
<name>A0A4R6A535_9RHOB</name>
<proteinExistence type="predicted"/>
<protein>
    <submittedName>
        <fullName evidence="2">Uncharacterized protein</fullName>
    </submittedName>
</protein>
<gene>
    <name evidence="2" type="ORF">E2L08_13160</name>
</gene>
<dbReference type="Pfam" id="PF06793">
    <property type="entry name" value="UPF0262"/>
    <property type="match status" value="1"/>
</dbReference>
<feature type="region of interest" description="Disordered" evidence="1">
    <location>
        <begin position="38"/>
        <end position="65"/>
    </location>
</feature>
<comment type="caution">
    <text evidence="2">The sequence shown here is derived from an EMBL/GenBank/DDBJ whole genome shotgun (WGS) entry which is preliminary data.</text>
</comment>
<dbReference type="Proteomes" id="UP000295701">
    <property type="component" value="Unassembled WGS sequence"/>
</dbReference>
<dbReference type="AlphaFoldDB" id="A0A4R6A535"/>
<evidence type="ECO:0000313" key="2">
    <source>
        <dbReference type="EMBL" id="TDL77727.1"/>
    </source>
</evidence>
<dbReference type="OrthoDB" id="9798434at2"/>
<sequence length="233" mass="24665">MDPRGHRGLCRRAEPRPAHRALGAVLLGAVGARFHETHHAGAHDPRGAARGRAGGGDAGAVRKPRGARIVGAGAARQAEPLSGPRLISVALASAPEVPPETEQDRRVAIFDLEEHNSFALAAEPSLTPLRLTLSADRDAVTFAVADESGTPRAAFAIPRARIDAMARDYRDLCRAYASAVKSLPPARIAALDAARRALHDRAGADLQKRLAAHAILDPQTARRLFTLIATLDP</sequence>
<evidence type="ECO:0000256" key="1">
    <source>
        <dbReference type="SAM" id="MobiDB-lite"/>
    </source>
</evidence>
<feature type="compositionally biased region" description="Basic and acidic residues" evidence="1">
    <location>
        <begin position="38"/>
        <end position="47"/>
    </location>
</feature>
<organism evidence="2 3">
    <name type="scientific">Palleronia sediminis</name>
    <dbReference type="NCBI Taxonomy" id="2547833"/>
    <lineage>
        <taxon>Bacteria</taxon>
        <taxon>Pseudomonadati</taxon>
        <taxon>Pseudomonadota</taxon>
        <taxon>Alphaproteobacteria</taxon>
        <taxon>Rhodobacterales</taxon>
        <taxon>Roseobacteraceae</taxon>
        <taxon>Palleronia</taxon>
    </lineage>
</organism>